<sequence>MGDVNGDGVRRLAAAVERVREYERAGEQVELLGRQVAEAERRVAALGRAHERERRDVARLERASLTRLVAALRGTREEDLLRERTEAQRAGQREAQERARLAALRDGRRAAEARRAELADAPRAYAALLDERERQLTADRDPRAARLTELTAERGRLTARSGQLDRARRTAGAALTALGAARDQLARADAWSTYDTFLGGGAVSSVVKHGRMDDAAAAARAADRQLAALRTELAELAGWWLAPQLELDGLTRFTDIFLDNIFTDLAVRGRIRKARASVDRAAATVTGLRDRLAGEADETARRLAALAVERVTLLTAP</sequence>
<evidence type="ECO:0000256" key="1">
    <source>
        <dbReference type="SAM" id="Coils"/>
    </source>
</evidence>
<evidence type="ECO:0000313" key="2">
    <source>
        <dbReference type="EMBL" id="SBT41055.1"/>
    </source>
</evidence>
<proteinExistence type="predicted"/>
<dbReference type="AlphaFoldDB" id="A0A1A8ZB09"/>
<dbReference type="EMBL" id="LT594323">
    <property type="protein sequence ID" value="SBT41055.1"/>
    <property type="molecule type" value="Genomic_DNA"/>
</dbReference>
<dbReference type="STRING" id="261654.GA0070611_1480"/>
<keyword evidence="3" id="KW-1185">Reference proteome</keyword>
<reference evidence="3" key="1">
    <citation type="submission" date="2016-06" db="EMBL/GenBank/DDBJ databases">
        <authorList>
            <person name="Varghese N."/>
            <person name="Submissions Spin"/>
        </authorList>
    </citation>
    <scope>NUCLEOTIDE SEQUENCE [LARGE SCALE GENOMIC DNA]</scope>
    <source>
        <strain evidence="3">DSM 44815</strain>
    </source>
</reference>
<gene>
    <name evidence="2" type="ORF">GA0070611_1480</name>
</gene>
<organism evidence="2 3">
    <name type="scientific">Micromonospora auratinigra</name>
    <dbReference type="NCBI Taxonomy" id="261654"/>
    <lineage>
        <taxon>Bacteria</taxon>
        <taxon>Bacillati</taxon>
        <taxon>Actinomycetota</taxon>
        <taxon>Actinomycetes</taxon>
        <taxon>Micromonosporales</taxon>
        <taxon>Micromonosporaceae</taxon>
        <taxon>Micromonospora</taxon>
    </lineage>
</organism>
<protein>
    <submittedName>
        <fullName evidence="2">Uncharacterized protein</fullName>
    </submittedName>
</protein>
<feature type="coiled-coil region" evidence="1">
    <location>
        <begin position="22"/>
        <end position="63"/>
    </location>
</feature>
<dbReference type="Proteomes" id="UP000199385">
    <property type="component" value="Chromosome I"/>
</dbReference>
<keyword evidence="1" id="KW-0175">Coiled coil</keyword>
<accession>A0A1A8ZB09</accession>
<dbReference type="PATRIC" id="fig|261654.4.peg.1507"/>
<name>A0A1A8ZB09_9ACTN</name>
<evidence type="ECO:0000313" key="3">
    <source>
        <dbReference type="Proteomes" id="UP000199385"/>
    </source>
</evidence>